<dbReference type="AlphaFoldDB" id="A0A432YLY4"/>
<dbReference type="Pfam" id="PF19420">
    <property type="entry name" value="DDAH_eukar"/>
    <property type="match status" value="1"/>
</dbReference>
<protein>
    <submittedName>
        <fullName evidence="1">Amidinotransferase</fullName>
    </submittedName>
</protein>
<organism evidence="1 2">
    <name type="scientific">Idiomarina piscisalsi</name>
    <dbReference type="NCBI Taxonomy" id="1096243"/>
    <lineage>
        <taxon>Bacteria</taxon>
        <taxon>Pseudomonadati</taxon>
        <taxon>Pseudomonadota</taxon>
        <taxon>Gammaproteobacteria</taxon>
        <taxon>Alteromonadales</taxon>
        <taxon>Idiomarinaceae</taxon>
        <taxon>Idiomarina</taxon>
    </lineage>
</organism>
<dbReference type="PIRSF" id="PIRSF028188">
    <property type="entry name" value="Amdntrnsf_FN0238"/>
    <property type="match status" value="1"/>
</dbReference>
<comment type="caution">
    <text evidence="1">The sequence shown here is derived from an EMBL/GenBank/DDBJ whole genome shotgun (WGS) entry which is preliminary data.</text>
</comment>
<name>A0A432YLY4_9GAMM</name>
<reference evidence="1 2" key="1">
    <citation type="journal article" date="2011" name="Front. Microbiol.">
        <title>Genomic signatures of strain selection and enhancement in Bacillus atrophaeus var. globigii, a historical biowarfare simulant.</title>
        <authorList>
            <person name="Gibbons H.S."/>
            <person name="Broomall S.M."/>
            <person name="McNew L.A."/>
            <person name="Daligault H."/>
            <person name="Chapman C."/>
            <person name="Bruce D."/>
            <person name="Karavis M."/>
            <person name="Krepps M."/>
            <person name="McGregor P.A."/>
            <person name="Hong C."/>
            <person name="Park K.H."/>
            <person name="Akmal A."/>
            <person name="Feldman A."/>
            <person name="Lin J.S."/>
            <person name="Chang W.E."/>
            <person name="Higgs B.W."/>
            <person name="Demirev P."/>
            <person name="Lindquist J."/>
            <person name="Liem A."/>
            <person name="Fochler E."/>
            <person name="Read T.D."/>
            <person name="Tapia R."/>
            <person name="Johnson S."/>
            <person name="Bishop-Lilly K.A."/>
            <person name="Detter C."/>
            <person name="Han C."/>
            <person name="Sozhamannan S."/>
            <person name="Rosenzweig C.N."/>
            <person name="Skowronski E.W."/>
        </authorList>
    </citation>
    <scope>NUCLEOTIDE SEQUENCE [LARGE SCALE GENOMIC DNA]</scope>
    <source>
        <strain evidence="1 2">TPS4-2</strain>
    </source>
</reference>
<evidence type="ECO:0000313" key="2">
    <source>
        <dbReference type="Proteomes" id="UP000288361"/>
    </source>
</evidence>
<accession>A0A432YLY4</accession>
<dbReference type="Gene3D" id="3.75.10.10">
    <property type="entry name" value="L-arginine/glycine Amidinotransferase, Chain A"/>
    <property type="match status" value="1"/>
</dbReference>
<dbReference type="SUPFAM" id="SSF55909">
    <property type="entry name" value="Pentein"/>
    <property type="match status" value="1"/>
</dbReference>
<gene>
    <name evidence="1" type="ORF">CWI73_11050</name>
</gene>
<dbReference type="InterPro" id="IPR014541">
    <property type="entry name" value="Amdntrnsf_FN0238"/>
</dbReference>
<sequence length="307" mass="34533">MSQSSNIVVMVRPHHFASNPETMGDNAFQSLAKDGVNVAEAAYNEVTEAVSKLREYGVQAHLFEDETTETPDSVFPNNWFSTHASGELVLYPMYCENRRKERRPDIIEFLRNEYGYQQLIDLSAQENDGVFLEGTGSIVFDHEHKLAYAARSKRMHESALKALCLKLNYEPVAFNATSRDGKPVYHTNVLMAVGSEFVMASAEMIRDDKERRRFMDTVAASGKELVQLTEDQIEHFAGNTLELEADERKLLVISATAYNALSADQIQKLEKWATLVPIKVPTIELGGGSIRCMLAQVFVPEFCRETP</sequence>
<dbReference type="PANTHER" id="PTHR43224">
    <property type="entry name" value="AMIDINOTRANSFERASE"/>
    <property type="match status" value="1"/>
</dbReference>
<dbReference type="Proteomes" id="UP000288361">
    <property type="component" value="Unassembled WGS sequence"/>
</dbReference>
<dbReference type="EMBL" id="PIQA01000013">
    <property type="protein sequence ID" value="RUO61999.1"/>
    <property type="molecule type" value="Genomic_DNA"/>
</dbReference>
<proteinExistence type="predicted"/>
<keyword evidence="1" id="KW-0808">Transferase</keyword>
<dbReference type="RefSeq" id="WP_126752829.1">
    <property type="nucleotide sequence ID" value="NZ_JBHUMT010000003.1"/>
</dbReference>
<dbReference type="NCBIfam" id="NF046062">
    <property type="entry name" value="citrull_CtlX"/>
    <property type="match status" value="1"/>
</dbReference>
<dbReference type="GO" id="GO:0016740">
    <property type="term" value="F:transferase activity"/>
    <property type="evidence" value="ECO:0007669"/>
    <property type="project" value="UniProtKB-KW"/>
</dbReference>
<dbReference type="PANTHER" id="PTHR43224:SF1">
    <property type="entry name" value="AMIDINOTRANSFERASE"/>
    <property type="match status" value="1"/>
</dbReference>
<evidence type="ECO:0000313" key="1">
    <source>
        <dbReference type="EMBL" id="RUO61999.1"/>
    </source>
</evidence>